<evidence type="ECO:0000259" key="2">
    <source>
        <dbReference type="Pfam" id="PF00326"/>
    </source>
</evidence>
<protein>
    <submittedName>
        <fullName evidence="3">Alpha/beta hydrolase</fullName>
    </submittedName>
</protein>
<proteinExistence type="predicted"/>
<dbReference type="InterPro" id="IPR001375">
    <property type="entry name" value="Peptidase_S9_cat"/>
</dbReference>
<reference evidence="3 4" key="1">
    <citation type="journal article" date="2023" name="PLoS ONE">
        <title>Complete genome assembly of Hawai'i environmental nontuberculous mycobacteria reveals unexpected co-isolation with methylobacteria.</title>
        <authorList>
            <person name="Hendrix J."/>
            <person name="Epperson L.E."/>
            <person name="Tong E.I."/>
            <person name="Chan Y.L."/>
            <person name="Hasan N.A."/>
            <person name="Dawrs S.N."/>
            <person name="Norton G.J."/>
            <person name="Virdi R."/>
            <person name="Crooks J.L."/>
            <person name="Chan E.D."/>
            <person name="Honda J.R."/>
            <person name="Strong M."/>
        </authorList>
    </citation>
    <scope>NUCLEOTIDE SEQUENCE [LARGE SCALE GENOMIC DNA]</scope>
    <source>
        <strain evidence="3 4">NJH_HI01</strain>
    </source>
</reference>
<dbReference type="EMBL" id="JAQYXL010000001">
    <property type="protein sequence ID" value="MEN3229535.1"/>
    <property type="molecule type" value="Genomic_DNA"/>
</dbReference>
<evidence type="ECO:0000313" key="3">
    <source>
        <dbReference type="EMBL" id="MEN3229535.1"/>
    </source>
</evidence>
<dbReference type="PANTHER" id="PTHR48081">
    <property type="entry name" value="AB HYDROLASE SUPERFAMILY PROTEIN C4A8.06C"/>
    <property type="match status" value="1"/>
</dbReference>
<dbReference type="SUPFAM" id="SSF53474">
    <property type="entry name" value="alpha/beta-Hydrolases"/>
    <property type="match status" value="1"/>
</dbReference>
<evidence type="ECO:0000313" key="4">
    <source>
        <dbReference type="Proteomes" id="UP001404845"/>
    </source>
</evidence>
<evidence type="ECO:0000256" key="1">
    <source>
        <dbReference type="ARBA" id="ARBA00022801"/>
    </source>
</evidence>
<comment type="caution">
    <text evidence="3">The sequence shown here is derived from an EMBL/GenBank/DDBJ whole genome shotgun (WGS) entry which is preliminary data.</text>
</comment>
<keyword evidence="4" id="KW-1185">Reference proteome</keyword>
<sequence>MTLHRRALLAGTATVLAGTGARAQQPSDARPALRLPVRPQTGDVVQPLPRSAPGSDLEVIDLWPDLPPGGGGPFRSEYRFDETLTGVITAVARPCLLVIRPERPNGAGVLIAAGGGYLRIDIGNEGLPVGQWLARAGITAFVLVYRLPSEEWRDGPDAPRQDAQRAMRLIRWKAEEYGLDPDRVGVLGFSAGGHLMGVTATDAEQDLYDDLDDADGLSARPSFAGLIYPIITMRAPYDRTMSSRRVLVGDDPPDARRRAYSVEVQVNARTPPVFMVQASDDRIAVTDHPLLMYAALRAAKVPVEMHLFERGGHGFGLGVPGSPAAAWPALFMAWMRGHGLLKS</sequence>
<dbReference type="InterPro" id="IPR029058">
    <property type="entry name" value="AB_hydrolase_fold"/>
</dbReference>
<dbReference type="Proteomes" id="UP001404845">
    <property type="component" value="Unassembled WGS sequence"/>
</dbReference>
<dbReference type="Gene3D" id="3.40.50.1820">
    <property type="entry name" value="alpha/beta hydrolase"/>
    <property type="match status" value="1"/>
</dbReference>
<dbReference type="InterPro" id="IPR050300">
    <property type="entry name" value="GDXG_lipolytic_enzyme"/>
</dbReference>
<accession>A0ABU9ZET6</accession>
<dbReference type="Pfam" id="PF00326">
    <property type="entry name" value="Peptidase_S9"/>
    <property type="match status" value="1"/>
</dbReference>
<dbReference type="PANTHER" id="PTHR48081:SF6">
    <property type="entry name" value="PEPTIDASE S9 PROLYL OLIGOPEPTIDASE CATALYTIC DOMAIN-CONTAINING PROTEIN"/>
    <property type="match status" value="1"/>
</dbReference>
<organism evidence="3 4">
    <name type="scientific">Methylorubrum rhodesianum</name>
    <dbReference type="NCBI Taxonomy" id="29427"/>
    <lineage>
        <taxon>Bacteria</taxon>
        <taxon>Pseudomonadati</taxon>
        <taxon>Pseudomonadota</taxon>
        <taxon>Alphaproteobacteria</taxon>
        <taxon>Hyphomicrobiales</taxon>
        <taxon>Methylobacteriaceae</taxon>
        <taxon>Methylorubrum</taxon>
    </lineage>
</organism>
<name>A0ABU9ZET6_9HYPH</name>
<keyword evidence="1 3" id="KW-0378">Hydrolase</keyword>
<dbReference type="RefSeq" id="WP_200671868.1">
    <property type="nucleotide sequence ID" value="NZ_JACWCW010000094.1"/>
</dbReference>
<dbReference type="GO" id="GO:0016787">
    <property type="term" value="F:hydrolase activity"/>
    <property type="evidence" value="ECO:0007669"/>
    <property type="project" value="UniProtKB-KW"/>
</dbReference>
<feature type="domain" description="Peptidase S9 prolyl oligopeptidase catalytic" evidence="2">
    <location>
        <begin position="161"/>
        <end position="316"/>
    </location>
</feature>
<gene>
    <name evidence="3" type="ORF">PUR21_18110</name>
</gene>